<keyword evidence="2" id="KW-1185">Reference proteome</keyword>
<dbReference type="Proteomes" id="UP000277094">
    <property type="component" value="Unassembled WGS sequence"/>
</dbReference>
<dbReference type="PANTHER" id="PTHR31793">
    <property type="entry name" value="4-HYDROXYBENZOYL-COA THIOESTERASE FAMILY MEMBER"/>
    <property type="match status" value="1"/>
</dbReference>
<name>A0A3N0DSY9_9ACTN</name>
<dbReference type="InterPro" id="IPR050563">
    <property type="entry name" value="4-hydroxybenzoyl-CoA_TE"/>
</dbReference>
<dbReference type="PANTHER" id="PTHR31793:SF24">
    <property type="entry name" value="LONG-CHAIN ACYL-COA THIOESTERASE FADM"/>
    <property type="match status" value="1"/>
</dbReference>
<dbReference type="GO" id="GO:0047617">
    <property type="term" value="F:fatty acyl-CoA hydrolase activity"/>
    <property type="evidence" value="ECO:0007669"/>
    <property type="project" value="TreeGrafter"/>
</dbReference>
<gene>
    <name evidence="1" type="ORF">EFL95_06740</name>
</gene>
<organism evidence="1 2">
    <name type="scientific">Nocardioides marmorisolisilvae</name>
    <dbReference type="NCBI Taxonomy" id="1542737"/>
    <lineage>
        <taxon>Bacteria</taxon>
        <taxon>Bacillati</taxon>
        <taxon>Actinomycetota</taxon>
        <taxon>Actinomycetes</taxon>
        <taxon>Propionibacteriales</taxon>
        <taxon>Nocardioidaceae</taxon>
        <taxon>Nocardioides</taxon>
    </lineage>
</organism>
<evidence type="ECO:0000313" key="2">
    <source>
        <dbReference type="Proteomes" id="UP000277094"/>
    </source>
</evidence>
<comment type="caution">
    <text evidence="1">The sequence shown here is derived from an EMBL/GenBank/DDBJ whole genome shotgun (WGS) entry which is preliminary data.</text>
</comment>
<dbReference type="Gene3D" id="3.10.129.10">
    <property type="entry name" value="Hotdog Thioesterase"/>
    <property type="match status" value="2"/>
</dbReference>
<protein>
    <submittedName>
        <fullName evidence="1">Acyl-CoA thioesterase</fullName>
    </submittedName>
</protein>
<dbReference type="OrthoDB" id="9799036at2"/>
<dbReference type="RefSeq" id="WP_123233267.1">
    <property type="nucleotide sequence ID" value="NZ_RJSG01000002.1"/>
</dbReference>
<sequence length="289" mass="32979">MRHTYTGQLRWADMDLLGHVNNVTYVDLLQEARIAFFGQHRSIAAGQETPEGILVVKHQVDFLIPLNLRSTVILVDTWVERIRAGAFTLAHEIYREDDSGRTVFARASTELAPFVFATASPRRLSPEEKEFLGPYLVETPARSPISVEGSTRHVYPLHVRWSELDPYRHANNVHYYEYFQEARVSYIRHLHTRGEVWSQNVIARMDVEYLRPLHYRGAPYEVHSWVSGMGSKSYTVVHEIRDPGDGTGTPEVLARSRVVMVTFDVETQKAAPMTEQQRAAFAAELDLGS</sequence>
<dbReference type="SUPFAM" id="SSF54637">
    <property type="entry name" value="Thioesterase/thiol ester dehydrase-isomerase"/>
    <property type="match status" value="2"/>
</dbReference>
<dbReference type="AlphaFoldDB" id="A0A3N0DSY9"/>
<evidence type="ECO:0000313" key="1">
    <source>
        <dbReference type="EMBL" id="RNL78765.1"/>
    </source>
</evidence>
<dbReference type="Pfam" id="PF13279">
    <property type="entry name" value="4HBT_2"/>
    <property type="match status" value="2"/>
</dbReference>
<accession>A0A3N0DSY9</accession>
<reference evidence="1 2" key="1">
    <citation type="submission" date="2018-11" db="EMBL/GenBank/DDBJ databases">
        <authorList>
            <person name="Li F."/>
        </authorList>
    </citation>
    <scope>NUCLEOTIDE SEQUENCE [LARGE SCALE GENOMIC DNA]</scope>
    <source>
        <strain evidence="1 2">KIS18-7</strain>
    </source>
</reference>
<dbReference type="CDD" id="cd00586">
    <property type="entry name" value="4HBT"/>
    <property type="match status" value="2"/>
</dbReference>
<dbReference type="EMBL" id="RJSG01000002">
    <property type="protein sequence ID" value="RNL78765.1"/>
    <property type="molecule type" value="Genomic_DNA"/>
</dbReference>
<dbReference type="InterPro" id="IPR029069">
    <property type="entry name" value="HotDog_dom_sf"/>
</dbReference>
<proteinExistence type="predicted"/>